<proteinExistence type="predicted"/>
<dbReference type="AlphaFoldDB" id="A0A2R6XBY0"/>
<dbReference type="Proteomes" id="UP000244005">
    <property type="component" value="Unassembled WGS sequence"/>
</dbReference>
<evidence type="ECO:0000256" key="1">
    <source>
        <dbReference type="SAM" id="MobiDB-lite"/>
    </source>
</evidence>
<feature type="region of interest" description="Disordered" evidence="1">
    <location>
        <begin position="16"/>
        <end position="66"/>
    </location>
</feature>
<reference evidence="3" key="1">
    <citation type="journal article" date="2017" name="Cell">
        <title>Insights into land plant evolution garnered from the Marchantia polymorpha genome.</title>
        <authorList>
            <person name="Bowman J.L."/>
            <person name="Kohchi T."/>
            <person name="Yamato K.T."/>
            <person name="Jenkins J."/>
            <person name="Shu S."/>
            <person name="Ishizaki K."/>
            <person name="Yamaoka S."/>
            <person name="Nishihama R."/>
            <person name="Nakamura Y."/>
            <person name="Berger F."/>
            <person name="Adam C."/>
            <person name="Aki S.S."/>
            <person name="Althoff F."/>
            <person name="Araki T."/>
            <person name="Arteaga-Vazquez M.A."/>
            <person name="Balasubrmanian S."/>
            <person name="Barry K."/>
            <person name="Bauer D."/>
            <person name="Boehm C.R."/>
            <person name="Briginshaw L."/>
            <person name="Caballero-Perez J."/>
            <person name="Catarino B."/>
            <person name="Chen F."/>
            <person name="Chiyoda S."/>
            <person name="Chovatia M."/>
            <person name="Davies K.M."/>
            <person name="Delmans M."/>
            <person name="Demura T."/>
            <person name="Dierschke T."/>
            <person name="Dolan L."/>
            <person name="Dorantes-Acosta A.E."/>
            <person name="Eklund D.M."/>
            <person name="Florent S.N."/>
            <person name="Flores-Sandoval E."/>
            <person name="Fujiyama A."/>
            <person name="Fukuzawa H."/>
            <person name="Galik B."/>
            <person name="Grimanelli D."/>
            <person name="Grimwood J."/>
            <person name="Grossniklaus U."/>
            <person name="Hamada T."/>
            <person name="Haseloff J."/>
            <person name="Hetherington A.J."/>
            <person name="Higo A."/>
            <person name="Hirakawa Y."/>
            <person name="Hundley H.N."/>
            <person name="Ikeda Y."/>
            <person name="Inoue K."/>
            <person name="Inoue S.I."/>
            <person name="Ishida S."/>
            <person name="Jia Q."/>
            <person name="Kakita M."/>
            <person name="Kanazawa T."/>
            <person name="Kawai Y."/>
            <person name="Kawashima T."/>
            <person name="Kennedy M."/>
            <person name="Kinose K."/>
            <person name="Kinoshita T."/>
            <person name="Kohara Y."/>
            <person name="Koide E."/>
            <person name="Komatsu K."/>
            <person name="Kopischke S."/>
            <person name="Kubo M."/>
            <person name="Kyozuka J."/>
            <person name="Lagercrantz U."/>
            <person name="Lin S.S."/>
            <person name="Lindquist E."/>
            <person name="Lipzen A.M."/>
            <person name="Lu C.W."/>
            <person name="De Luna E."/>
            <person name="Martienssen R.A."/>
            <person name="Minamino N."/>
            <person name="Mizutani M."/>
            <person name="Mizutani M."/>
            <person name="Mochizuki N."/>
            <person name="Monte I."/>
            <person name="Mosher R."/>
            <person name="Nagasaki H."/>
            <person name="Nakagami H."/>
            <person name="Naramoto S."/>
            <person name="Nishitani K."/>
            <person name="Ohtani M."/>
            <person name="Okamoto T."/>
            <person name="Okumura M."/>
            <person name="Phillips J."/>
            <person name="Pollak B."/>
            <person name="Reinders A."/>
            <person name="Rovekamp M."/>
            <person name="Sano R."/>
            <person name="Sawa S."/>
            <person name="Schmid M.W."/>
            <person name="Shirakawa M."/>
            <person name="Solano R."/>
            <person name="Spunde A."/>
            <person name="Suetsugu N."/>
            <person name="Sugano S."/>
            <person name="Sugiyama A."/>
            <person name="Sun R."/>
            <person name="Suzuki Y."/>
            <person name="Takenaka M."/>
            <person name="Takezawa D."/>
            <person name="Tomogane H."/>
            <person name="Tsuzuki M."/>
            <person name="Ueda T."/>
            <person name="Umeda M."/>
            <person name="Ward J.M."/>
            <person name="Watanabe Y."/>
            <person name="Yazaki K."/>
            <person name="Yokoyama R."/>
            <person name="Yoshitake Y."/>
            <person name="Yotsui I."/>
            <person name="Zachgo S."/>
            <person name="Schmutz J."/>
        </authorList>
    </citation>
    <scope>NUCLEOTIDE SEQUENCE [LARGE SCALE GENOMIC DNA]</scope>
    <source>
        <strain evidence="3">Tak-1</strain>
    </source>
</reference>
<sequence>MGWCWGRTRRALSRLTLLRHPRPPAPPSPPPPPPLLPDSVCVRSSDPTSPGPACQQNLCSSPPRPRPSAVVVAEVLLSRKSVDSNTFPEYQIPEPKYKVPSPGQSSAEQGDRDRNRNM</sequence>
<protein>
    <submittedName>
        <fullName evidence="2">Uncharacterized protein</fullName>
    </submittedName>
</protein>
<organism evidence="2 3">
    <name type="scientific">Marchantia polymorpha</name>
    <name type="common">Common liverwort</name>
    <name type="synonym">Marchantia aquatica</name>
    <dbReference type="NCBI Taxonomy" id="3197"/>
    <lineage>
        <taxon>Eukaryota</taxon>
        <taxon>Viridiplantae</taxon>
        <taxon>Streptophyta</taxon>
        <taxon>Embryophyta</taxon>
        <taxon>Marchantiophyta</taxon>
        <taxon>Marchantiopsida</taxon>
        <taxon>Marchantiidae</taxon>
        <taxon>Marchantiales</taxon>
        <taxon>Marchantiaceae</taxon>
        <taxon>Marchantia</taxon>
    </lineage>
</organism>
<feature type="region of interest" description="Disordered" evidence="1">
    <location>
        <begin position="82"/>
        <end position="118"/>
    </location>
</feature>
<name>A0A2R6XBY0_MARPO</name>
<gene>
    <name evidence="2" type="ORF">MARPO_0024s0119</name>
</gene>
<dbReference type="EMBL" id="KZ772696">
    <property type="protein sequence ID" value="PTQ43623.1"/>
    <property type="molecule type" value="Genomic_DNA"/>
</dbReference>
<feature type="compositionally biased region" description="Pro residues" evidence="1">
    <location>
        <begin position="23"/>
        <end position="36"/>
    </location>
</feature>
<feature type="compositionally biased region" description="Basic and acidic residues" evidence="1">
    <location>
        <begin position="109"/>
        <end position="118"/>
    </location>
</feature>
<keyword evidence="3" id="KW-1185">Reference proteome</keyword>
<evidence type="ECO:0000313" key="3">
    <source>
        <dbReference type="Proteomes" id="UP000244005"/>
    </source>
</evidence>
<accession>A0A2R6XBY0</accession>
<evidence type="ECO:0000313" key="2">
    <source>
        <dbReference type="EMBL" id="PTQ43623.1"/>
    </source>
</evidence>